<reference evidence="2" key="1">
    <citation type="submission" date="2023-06" db="EMBL/GenBank/DDBJ databases">
        <title>Genome-scale phylogeny and comparative genomics of the fungal order Sordariales.</title>
        <authorList>
            <consortium name="Lawrence Berkeley National Laboratory"/>
            <person name="Hensen N."/>
            <person name="Bonometti L."/>
            <person name="Westerberg I."/>
            <person name="Brannstrom I.O."/>
            <person name="Guillou S."/>
            <person name="Cros-Aarteil S."/>
            <person name="Calhoun S."/>
            <person name="Haridas S."/>
            <person name="Kuo A."/>
            <person name="Mondo S."/>
            <person name="Pangilinan J."/>
            <person name="Riley R."/>
            <person name="Labutti K."/>
            <person name="Andreopoulos B."/>
            <person name="Lipzen A."/>
            <person name="Chen C."/>
            <person name="Yanf M."/>
            <person name="Daum C."/>
            <person name="Ng V."/>
            <person name="Clum A."/>
            <person name="Steindorff A."/>
            <person name="Ohm R."/>
            <person name="Martin F."/>
            <person name="Silar P."/>
            <person name="Natvig D."/>
            <person name="Lalanne C."/>
            <person name="Gautier V."/>
            <person name="Ament-Velasquez S.L."/>
            <person name="Kruys A."/>
            <person name="Hutchinson M.I."/>
            <person name="Powell A.J."/>
            <person name="Barry K."/>
            <person name="Miller A.N."/>
            <person name="Grigoriev I.V."/>
            <person name="Debuchy R."/>
            <person name="Gladieux P."/>
            <person name="Thoren M.H."/>
            <person name="Johannesson H."/>
        </authorList>
    </citation>
    <scope>NUCLEOTIDE SEQUENCE</scope>
    <source>
        <strain evidence="2">SMH2532-1</strain>
    </source>
</reference>
<feature type="region of interest" description="Disordered" evidence="1">
    <location>
        <begin position="244"/>
        <end position="280"/>
    </location>
</feature>
<keyword evidence="3" id="KW-1185">Reference proteome</keyword>
<feature type="region of interest" description="Disordered" evidence="1">
    <location>
        <begin position="134"/>
        <end position="210"/>
    </location>
</feature>
<evidence type="ECO:0000313" key="3">
    <source>
        <dbReference type="Proteomes" id="UP001174936"/>
    </source>
</evidence>
<dbReference type="EMBL" id="JAULSV010000006">
    <property type="protein sequence ID" value="KAK0641221.1"/>
    <property type="molecule type" value="Genomic_DNA"/>
</dbReference>
<proteinExistence type="predicted"/>
<feature type="compositionally biased region" description="Polar residues" evidence="1">
    <location>
        <begin position="141"/>
        <end position="166"/>
    </location>
</feature>
<dbReference type="Proteomes" id="UP001174936">
    <property type="component" value="Unassembled WGS sequence"/>
</dbReference>
<evidence type="ECO:0000313" key="2">
    <source>
        <dbReference type="EMBL" id="KAK0641221.1"/>
    </source>
</evidence>
<organism evidence="2 3">
    <name type="scientific">Cercophora newfieldiana</name>
    <dbReference type="NCBI Taxonomy" id="92897"/>
    <lineage>
        <taxon>Eukaryota</taxon>
        <taxon>Fungi</taxon>
        <taxon>Dikarya</taxon>
        <taxon>Ascomycota</taxon>
        <taxon>Pezizomycotina</taxon>
        <taxon>Sordariomycetes</taxon>
        <taxon>Sordariomycetidae</taxon>
        <taxon>Sordariales</taxon>
        <taxon>Lasiosphaeriaceae</taxon>
        <taxon>Cercophora</taxon>
    </lineage>
</organism>
<name>A0AA39XVW7_9PEZI</name>
<protein>
    <submittedName>
        <fullName evidence="2">Uncharacterized protein</fullName>
    </submittedName>
</protein>
<feature type="compositionally biased region" description="Low complexity" evidence="1">
    <location>
        <begin position="180"/>
        <end position="193"/>
    </location>
</feature>
<comment type="caution">
    <text evidence="2">The sequence shown here is derived from an EMBL/GenBank/DDBJ whole genome shotgun (WGS) entry which is preliminary data.</text>
</comment>
<evidence type="ECO:0000256" key="1">
    <source>
        <dbReference type="SAM" id="MobiDB-lite"/>
    </source>
</evidence>
<dbReference type="AlphaFoldDB" id="A0AA39XVW7"/>
<accession>A0AA39XVW7</accession>
<gene>
    <name evidence="2" type="ORF">B0T16DRAFT_211526</name>
</gene>
<sequence>MPLQVSPEAEKCLEGDVAGDPGGEDAIAVRKLSICEKETPPTRSQSTYRVKPASHSSGAPHTVTVGLVLLMTAFTSDALLDLARKGTVSCRVEWSFLTCHSFPKFTTIHLLVLGDGAHISFGGGLSRFREIHRRFNPPQPHTSASRELQGRGASQENTEVVSQLPSSRAEPTVPPAGNTSDPSVVPVSISSFSLGHGQPQRPRHSGLWMPPQDNLLSALHRPLGGFPWNTQDTSAASHFGQDNALRDDIDQPNTPGSLTTATTRQSTPDQDSDATQGGNWVHEQPKYQDHLDLLSRQRQEAERLYNNTGNSSALFSVLDSAARDSEAWHPSGFSRF</sequence>
<feature type="compositionally biased region" description="Polar residues" evidence="1">
    <location>
        <begin position="251"/>
        <end position="278"/>
    </location>
</feature>